<evidence type="ECO:0000313" key="1">
    <source>
        <dbReference type="EMBL" id="WZP14990.1"/>
    </source>
</evidence>
<dbReference type="NCBIfam" id="NF038154">
    <property type="entry name" value="lanthi_III_a"/>
    <property type="match status" value="1"/>
</dbReference>
<gene>
    <name evidence="1" type="ORF">AAE021_12435</name>
</gene>
<sequence>MSLRLKISQLDAAEGAPIGASHRPSATEIPKGGDMNILELQKFENAESEALDLGSTISNGC</sequence>
<evidence type="ECO:0000313" key="2">
    <source>
        <dbReference type="Proteomes" id="UP001448858"/>
    </source>
</evidence>
<dbReference type="RefSeq" id="WP_342022651.1">
    <property type="nucleotide sequence ID" value="NZ_CP151657.1"/>
</dbReference>
<organism evidence="1 2">
    <name type="scientific">Arthrobacter citreus</name>
    <dbReference type="NCBI Taxonomy" id="1670"/>
    <lineage>
        <taxon>Bacteria</taxon>
        <taxon>Bacillati</taxon>
        <taxon>Actinomycetota</taxon>
        <taxon>Actinomycetes</taxon>
        <taxon>Micrococcales</taxon>
        <taxon>Micrococcaceae</taxon>
        <taxon>Arthrobacter</taxon>
    </lineage>
</organism>
<keyword evidence="2" id="KW-1185">Reference proteome</keyword>
<dbReference type="EMBL" id="CP151657">
    <property type="protein sequence ID" value="WZP14990.1"/>
    <property type="molecule type" value="Genomic_DNA"/>
</dbReference>
<protein>
    <submittedName>
        <fullName evidence="1">Class III lanthipeptide</fullName>
    </submittedName>
</protein>
<accession>A0ABZ2ZUW7</accession>
<reference evidence="1 2" key="1">
    <citation type="submission" date="2024-04" db="EMBL/GenBank/DDBJ databases">
        <title>Arthrobacter sp. from Plains bison fecal sample.</title>
        <authorList>
            <person name="Ruzzini A."/>
        </authorList>
    </citation>
    <scope>NUCLEOTIDE SEQUENCE [LARGE SCALE GENOMIC DNA]</scope>
    <source>
        <strain evidence="1 2">EINP1</strain>
    </source>
</reference>
<dbReference type="Proteomes" id="UP001448858">
    <property type="component" value="Chromosome"/>
</dbReference>
<proteinExistence type="predicted"/>
<name>A0ABZ2ZUW7_9MICC</name>